<protein>
    <submittedName>
        <fullName evidence="2">Uncharacterized protein</fullName>
    </submittedName>
</protein>
<keyword evidence="3" id="KW-1185">Reference proteome</keyword>
<accession>A0A4V5N5A7</accession>
<dbReference type="PANTHER" id="PTHR37332">
    <property type="entry name" value="EXPRESSED PROTEIN"/>
    <property type="match status" value="1"/>
</dbReference>
<gene>
    <name evidence="2" type="ORF">B0A50_05697</name>
</gene>
<feature type="compositionally biased region" description="Low complexity" evidence="1">
    <location>
        <begin position="418"/>
        <end position="439"/>
    </location>
</feature>
<feature type="region of interest" description="Disordered" evidence="1">
    <location>
        <begin position="1"/>
        <end position="211"/>
    </location>
</feature>
<dbReference type="EMBL" id="NAJL01000041">
    <property type="protein sequence ID" value="TKA24709.1"/>
    <property type="molecule type" value="Genomic_DNA"/>
</dbReference>
<feature type="compositionally biased region" description="Polar residues" evidence="1">
    <location>
        <begin position="116"/>
        <end position="143"/>
    </location>
</feature>
<feature type="compositionally biased region" description="Low complexity" evidence="1">
    <location>
        <begin position="53"/>
        <end position="72"/>
    </location>
</feature>
<feature type="compositionally biased region" description="Polar residues" evidence="1">
    <location>
        <begin position="408"/>
        <end position="417"/>
    </location>
</feature>
<dbReference type="OrthoDB" id="14339at2759"/>
<evidence type="ECO:0000256" key="1">
    <source>
        <dbReference type="SAM" id="MobiDB-lite"/>
    </source>
</evidence>
<feature type="compositionally biased region" description="Polar residues" evidence="1">
    <location>
        <begin position="239"/>
        <end position="248"/>
    </location>
</feature>
<name>A0A4V5N5A7_9PEZI</name>
<feature type="compositionally biased region" description="Polar residues" evidence="1">
    <location>
        <begin position="87"/>
        <end position="96"/>
    </location>
</feature>
<dbReference type="AlphaFoldDB" id="A0A4V5N5A7"/>
<dbReference type="Proteomes" id="UP000308549">
    <property type="component" value="Unassembled WGS sequence"/>
</dbReference>
<feature type="region of interest" description="Disordered" evidence="1">
    <location>
        <begin position="393"/>
        <end position="457"/>
    </location>
</feature>
<comment type="caution">
    <text evidence="2">The sequence shown here is derived from an EMBL/GenBank/DDBJ whole genome shotgun (WGS) entry which is preliminary data.</text>
</comment>
<proteinExistence type="predicted"/>
<evidence type="ECO:0000313" key="3">
    <source>
        <dbReference type="Proteomes" id="UP000308549"/>
    </source>
</evidence>
<sequence length="558" mass="59837">MPALPPSSPSVFQRLTGRRPHVPDSEETTATSNPRPDGQQQQQQQQVHVPVESGGRNSSSGSPRLLPLQLQPQPQPQPQPQHKRDSSILSLPSSVTDLGHNVRRSVSLRSHRTRDSGGSSSGVGQRTSRYPASSGNLSSKSPPLTSPIEAQEPEPLLFTRQQSAPQPPRARARFSLSSRSLSHRFKSTDTLPWDPTQIEGSAETTPPVPTIEPPRPPFGMLAAPKRAPLDRPILHTQASFPRDTSTSHGPSLNPPLPPTSAPSTAAGNPNTIYQTIHETAAKRMATIDYIRKAHDGNIFYFNTLHYPAHTLPTSLPSLAPHKLGRRATSYLVLGHSLPVVLDLTATASPIEYLKTLSALLQEFETYQSLSGFDASSGSSLSRARVGQMFKTGMGLGGRSAMRPGRRSSAATDSLSIDTFSSKTSTSTTTTNNTATNNSNLGIPSSHPSDTAGSPQDVPSPIAHDFQFLLTPHLPFEPDFSTTFATLCDTLIETYGNLLSLVETPEVCTPGVGEAFAKADKVIRKILVANVVREFEDATRSGVKSEVAGLGKLVLGPLV</sequence>
<organism evidence="2 3">
    <name type="scientific">Salinomyces thailandicus</name>
    <dbReference type="NCBI Taxonomy" id="706561"/>
    <lineage>
        <taxon>Eukaryota</taxon>
        <taxon>Fungi</taxon>
        <taxon>Dikarya</taxon>
        <taxon>Ascomycota</taxon>
        <taxon>Pezizomycotina</taxon>
        <taxon>Dothideomycetes</taxon>
        <taxon>Dothideomycetidae</taxon>
        <taxon>Mycosphaerellales</taxon>
        <taxon>Teratosphaeriaceae</taxon>
        <taxon>Salinomyces</taxon>
    </lineage>
</organism>
<evidence type="ECO:0000313" key="2">
    <source>
        <dbReference type="EMBL" id="TKA24709.1"/>
    </source>
</evidence>
<feature type="compositionally biased region" description="Polar residues" evidence="1">
    <location>
        <begin position="440"/>
        <end position="453"/>
    </location>
</feature>
<feature type="region of interest" description="Disordered" evidence="1">
    <location>
        <begin position="239"/>
        <end position="268"/>
    </location>
</feature>
<dbReference type="PANTHER" id="PTHR37332:SF1">
    <property type="entry name" value="ELMO DOMAIN-CONTAINING PROTEIN"/>
    <property type="match status" value="1"/>
</dbReference>
<reference evidence="2 3" key="1">
    <citation type="submission" date="2017-03" db="EMBL/GenBank/DDBJ databases">
        <title>Genomes of endolithic fungi from Antarctica.</title>
        <authorList>
            <person name="Coleine C."/>
            <person name="Masonjones S."/>
            <person name="Stajich J.E."/>
        </authorList>
    </citation>
    <scope>NUCLEOTIDE SEQUENCE [LARGE SCALE GENOMIC DNA]</scope>
    <source>
        <strain evidence="2 3">CCFEE 6315</strain>
    </source>
</reference>